<dbReference type="EMBL" id="KZ772771">
    <property type="protein sequence ID" value="PTQ32416.1"/>
    <property type="molecule type" value="Genomic_DNA"/>
</dbReference>
<evidence type="ECO:0000313" key="1">
    <source>
        <dbReference type="EMBL" id="PTQ32416.1"/>
    </source>
</evidence>
<dbReference type="Gramene" id="Mp7g01780.1">
    <property type="protein sequence ID" value="Mp7g01780.1.cds1"/>
    <property type="gene ID" value="Mp7g01780"/>
</dbReference>
<sequence length="107" mass="12046">MGVPWAVSMTESPCNGACGRHQLCRLRLIGRRQNAARHHHHHHHLERQICSSGSSGRQIDFETRQFCSCGTARKAHPPALLTLLDPPLLTRQPSIELVCFLCVQWST</sequence>
<proteinExistence type="predicted"/>
<dbReference type="Proteomes" id="UP000244005">
    <property type="component" value="Unassembled WGS sequence"/>
</dbReference>
<keyword evidence="2" id="KW-1185">Reference proteome</keyword>
<dbReference type="AlphaFoldDB" id="A0A2R6WF05"/>
<protein>
    <submittedName>
        <fullName evidence="1">Uncharacterized protein</fullName>
    </submittedName>
</protein>
<reference evidence="2" key="1">
    <citation type="journal article" date="2017" name="Cell">
        <title>Insights into land plant evolution garnered from the Marchantia polymorpha genome.</title>
        <authorList>
            <person name="Bowman J.L."/>
            <person name="Kohchi T."/>
            <person name="Yamato K.T."/>
            <person name="Jenkins J."/>
            <person name="Shu S."/>
            <person name="Ishizaki K."/>
            <person name="Yamaoka S."/>
            <person name="Nishihama R."/>
            <person name="Nakamura Y."/>
            <person name="Berger F."/>
            <person name="Adam C."/>
            <person name="Aki S.S."/>
            <person name="Althoff F."/>
            <person name="Araki T."/>
            <person name="Arteaga-Vazquez M.A."/>
            <person name="Balasubrmanian S."/>
            <person name="Barry K."/>
            <person name="Bauer D."/>
            <person name="Boehm C.R."/>
            <person name="Briginshaw L."/>
            <person name="Caballero-Perez J."/>
            <person name="Catarino B."/>
            <person name="Chen F."/>
            <person name="Chiyoda S."/>
            <person name="Chovatia M."/>
            <person name="Davies K.M."/>
            <person name="Delmans M."/>
            <person name="Demura T."/>
            <person name="Dierschke T."/>
            <person name="Dolan L."/>
            <person name="Dorantes-Acosta A.E."/>
            <person name="Eklund D.M."/>
            <person name="Florent S.N."/>
            <person name="Flores-Sandoval E."/>
            <person name="Fujiyama A."/>
            <person name="Fukuzawa H."/>
            <person name="Galik B."/>
            <person name="Grimanelli D."/>
            <person name="Grimwood J."/>
            <person name="Grossniklaus U."/>
            <person name="Hamada T."/>
            <person name="Haseloff J."/>
            <person name="Hetherington A.J."/>
            <person name="Higo A."/>
            <person name="Hirakawa Y."/>
            <person name="Hundley H.N."/>
            <person name="Ikeda Y."/>
            <person name="Inoue K."/>
            <person name="Inoue S.I."/>
            <person name="Ishida S."/>
            <person name="Jia Q."/>
            <person name="Kakita M."/>
            <person name="Kanazawa T."/>
            <person name="Kawai Y."/>
            <person name="Kawashima T."/>
            <person name="Kennedy M."/>
            <person name="Kinose K."/>
            <person name="Kinoshita T."/>
            <person name="Kohara Y."/>
            <person name="Koide E."/>
            <person name="Komatsu K."/>
            <person name="Kopischke S."/>
            <person name="Kubo M."/>
            <person name="Kyozuka J."/>
            <person name="Lagercrantz U."/>
            <person name="Lin S.S."/>
            <person name="Lindquist E."/>
            <person name="Lipzen A.M."/>
            <person name="Lu C.W."/>
            <person name="De Luna E."/>
            <person name="Martienssen R.A."/>
            <person name="Minamino N."/>
            <person name="Mizutani M."/>
            <person name="Mizutani M."/>
            <person name="Mochizuki N."/>
            <person name="Monte I."/>
            <person name="Mosher R."/>
            <person name="Nagasaki H."/>
            <person name="Nakagami H."/>
            <person name="Naramoto S."/>
            <person name="Nishitani K."/>
            <person name="Ohtani M."/>
            <person name="Okamoto T."/>
            <person name="Okumura M."/>
            <person name="Phillips J."/>
            <person name="Pollak B."/>
            <person name="Reinders A."/>
            <person name="Rovekamp M."/>
            <person name="Sano R."/>
            <person name="Sawa S."/>
            <person name="Schmid M.W."/>
            <person name="Shirakawa M."/>
            <person name="Solano R."/>
            <person name="Spunde A."/>
            <person name="Suetsugu N."/>
            <person name="Sugano S."/>
            <person name="Sugiyama A."/>
            <person name="Sun R."/>
            <person name="Suzuki Y."/>
            <person name="Takenaka M."/>
            <person name="Takezawa D."/>
            <person name="Tomogane H."/>
            <person name="Tsuzuki M."/>
            <person name="Ueda T."/>
            <person name="Umeda M."/>
            <person name="Ward J.M."/>
            <person name="Watanabe Y."/>
            <person name="Yazaki K."/>
            <person name="Yokoyama R."/>
            <person name="Yoshitake Y."/>
            <person name="Yotsui I."/>
            <person name="Zachgo S."/>
            <person name="Schmutz J."/>
        </authorList>
    </citation>
    <scope>NUCLEOTIDE SEQUENCE [LARGE SCALE GENOMIC DNA]</scope>
    <source>
        <strain evidence="2">Tak-1</strain>
    </source>
</reference>
<gene>
    <name evidence="1" type="ORF">MARPO_0099s0051</name>
</gene>
<name>A0A2R6WF05_MARPO</name>
<accession>A0A2R6WF05</accession>
<evidence type="ECO:0000313" key="2">
    <source>
        <dbReference type="Proteomes" id="UP000244005"/>
    </source>
</evidence>
<organism evidence="1 2">
    <name type="scientific">Marchantia polymorpha</name>
    <name type="common">Common liverwort</name>
    <name type="synonym">Marchantia aquatica</name>
    <dbReference type="NCBI Taxonomy" id="3197"/>
    <lineage>
        <taxon>Eukaryota</taxon>
        <taxon>Viridiplantae</taxon>
        <taxon>Streptophyta</taxon>
        <taxon>Embryophyta</taxon>
        <taxon>Marchantiophyta</taxon>
        <taxon>Marchantiopsida</taxon>
        <taxon>Marchantiidae</taxon>
        <taxon>Marchantiales</taxon>
        <taxon>Marchantiaceae</taxon>
        <taxon>Marchantia</taxon>
    </lineage>
</organism>